<dbReference type="PANTHER" id="PTHR10924">
    <property type="entry name" value="MAJOR FACILITATOR SUPERFAMILY PROTEIN-RELATED"/>
    <property type="match status" value="1"/>
</dbReference>
<name>A0A3R7MLE8_PENVA</name>
<accession>A0A3R7MLE8</accession>
<dbReference type="SUPFAM" id="SSF103473">
    <property type="entry name" value="MFS general substrate transporter"/>
    <property type="match status" value="1"/>
</dbReference>
<reference evidence="6 7" key="1">
    <citation type="submission" date="2018-04" db="EMBL/GenBank/DDBJ databases">
        <authorList>
            <person name="Zhang X."/>
            <person name="Yuan J."/>
            <person name="Li F."/>
            <person name="Xiang J."/>
        </authorList>
    </citation>
    <scope>NUCLEOTIDE SEQUENCE [LARGE SCALE GENOMIC DNA]</scope>
    <source>
        <tissue evidence="6">Muscle</tissue>
    </source>
</reference>
<comment type="subcellular location">
    <subcellularLocation>
        <location evidence="1">Membrane</location>
        <topology evidence="1">Multi-pass membrane protein</topology>
    </subcellularLocation>
</comment>
<dbReference type="OrthoDB" id="6360613at2759"/>
<sequence>MALGTGIRCLTTDEKAFTILAHLGAIFNGLGGIVIGAAPSLVSSRWFPPNERTTATGIGCTFNQLGNAGGFFFGPWLVHLPGNHSKPDNTTSDTDVEDLRRAIYDYMWISKL</sequence>
<feature type="transmembrane region" description="Helical" evidence="5">
    <location>
        <begin position="20"/>
        <end position="42"/>
    </location>
</feature>
<dbReference type="Proteomes" id="UP000283509">
    <property type="component" value="Unassembled WGS sequence"/>
</dbReference>
<reference evidence="6 7" key="2">
    <citation type="submission" date="2019-01" db="EMBL/GenBank/DDBJ databases">
        <title>The decoding of complex shrimp genome reveals the adaptation for benthos swimmer, frequently molting mechanism and breeding impact on genome.</title>
        <authorList>
            <person name="Sun Y."/>
            <person name="Gao Y."/>
            <person name="Yu Y."/>
        </authorList>
    </citation>
    <scope>NUCLEOTIDE SEQUENCE [LARGE SCALE GENOMIC DNA]</scope>
    <source>
        <tissue evidence="6">Muscle</tissue>
    </source>
</reference>
<dbReference type="InterPro" id="IPR036259">
    <property type="entry name" value="MFS_trans_sf"/>
</dbReference>
<dbReference type="AlphaFoldDB" id="A0A3R7MLE8"/>
<comment type="caution">
    <text evidence="6">The sequence shown here is derived from an EMBL/GenBank/DDBJ whole genome shotgun (WGS) entry which is preliminary data.</text>
</comment>
<dbReference type="GO" id="GO:0016020">
    <property type="term" value="C:membrane"/>
    <property type="evidence" value="ECO:0007669"/>
    <property type="project" value="UniProtKB-SubCell"/>
</dbReference>
<evidence type="ECO:0000256" key="5">
    <source>
        <dbReference type="SAM" id="Phobius"/>
    </source>
</evidence>
<protein>
    <submittedName>
        <fullName evidence="6">Uncharacterized protein</fullName>
    </submittedName>
</protein>
<keyword evidence="4 5" id="KW-0472">Membrane</keyword>
<proteinExistence type="predicted"/>
<keyword evidence="2 5" id="KW-0812">Transmembrane</keyword>
<evidence type="ECO:0000256" key="2">
    <source>
        <dbReference type="ARBA" id="ARBA00022692"/>
    </source>
</evidence>
<dbReference type="Gene3D" id="1.20.1250.20">
    <property type="entry name" value="MFS general substrate transporter like domains"/>
    <property type="match status" value="1"/>
</dbReference>
<evidence type="ECO:0000313" key="6">
    <source>
        <dbReference type="EMBL" id="ROT84803.1"/>
    </source>
</evidence>
<evidence type="ECO:0000256" key="1">
    <source>
        <dbReference type="ARBA" id="ARBA00004141"/>
    </source>
</evidence>
<evidence type="ECO:0000256" key="4">
    <source>
        <dbReference type="ARBA" id="ARBA00023136"/>
    </source>
</evidence>
<gene>
    <name evidence="6" type="ORF">C7M84_022000</name>
</gene>
<organism evidence="6 7">
    <name type="scientific">Penaeus vannamei</name>
    <name type="common">Whiteleg shrimp</name>
    <name type="synonym">Litopenaeus vannamei</name>
    <dbReference type="NCBI Taxonomy" id="6689"/>
    <lineage>
        <taxon>Eukaryota</taxon>
        <taxon>Metazoa</taxon>
        <taxon>Ecdysozoa</taxon>
        <taxon>Arthropoda</taxon>
        <taxon>Crustacea</taxon>
        <taxon>Multicrustacea</taxon>
        <taxon>Malacostraca</taxon>
        <taxon>Eumalacostraca</taxon>
        <taxon>Eucarida</taxon>
        <taxon>Decapoda</taxon>
        <taxon>Dendrobranchiata</taxon>
        <taxon>Penaeoidea</taxon>
        <taxon>Penaeidae</taxon>
        <taxon>Penaeus</taxon>
    </lineage>
</organism>
<keyword evidence="3 5" id="KW-1133">Transmembrane helix</keyword>
<dbReference type="EMBL" id="QCYY01000495">
    <property type="protein sequence ID" value="ROT84803.1"/>
    <property type="molecule type" value="Genomic_DNA"/>
</dbReference>
<evidence type="ECO:0000313" key="7">
    <source>
        <dbReference type="Proteomes" id="UP000283509"/>
    </source>
</evidence>
<evidence type="ECO:0000256" key="3">
    <source>
        <dbReference type="ARBA" id="ARBA00022989"/>
    </source>
</evidence>
<keyword evidence="7" id="KW-1185">Reference proteome</keyword>
<dbReference type="PANTHER" id="PTHR10924:SF27">
    <property type="entry name" value="SOLUTE CARRIER FAMILY 49 MEMBER 4"/>
    <property type="match status" value="1"/>
</dbReference>
<dbReference type="InterPro" id="IPR049680">
    <property type="entry name" value="FLVCR1-2_SLC49-like"/>
</dbReference>